<gene>
    <name evidence="1" type="ORF">PMIN01_04780</name>
</gene>
<dbReference type="AlphaFoldDB" id="A0A9P6GJW4"/>
<keyword evidence="2" id="KW-1185">Reference proteome</keyword>
<sequence length="83" mass="9339">MGLKPSRLPVVKLPHLLQCCLIARQKLEKPHQIKLARCLGHFYLRHIAGAAAHYPTHTYPTYAVPPAEVTFQTLQPRDDSPTS</sequence>
<comment type="caution">
    <text evidence="1">The sequence shown here is derived from an EMBL/GenBank/DDBJ whole genome shotgun (WGS) entry which is preliminary data.</text>
</comment>
<name>A0A9P6GJW4_9PLEO</name>
<evidence type="ECO:0000313" key="2">
    <source>
        <dbReference type="Proteomes" id="UP000756921"/>
    </source>
</evidence>
<accession>A0A9P6GJW4</accession>
<reference evidence="1" key="1">
    <citation type="journal article" date="2020" name="Mol. Plant Microbe Interact.">
        <title>Genome Sequence of the Biocontrol Agent Coniothyrium minitans strain Conio (IMI 134523).</title>
        <authorList>
            <person name="Patel D."/>
            <person name="Shittu T.A."/>
            <person name="Baroncelli R."/>
            <person name="Muthumeenakshi S."/>
            <person name="Osborne T.H."/>
            <person name="Janganan T.K."/>
            <person name="Sreenivasaprasad S."/>
        </authorList>
    </citation>
    <scope>NUCLEOTIDE SEQUENCE</scope>
    <source>
        <strain evidence="1">Conio</strain>
    </source>
</reference>
<evidence type="ECO:0000313" key="1">
    <source>
        <dbReference type="EMBL" id="KAF9737001.1"/>
    </source>
</evidence>
<proteinExistence type="predicted"/>
<organism evidence="1 2">
    <name type="scientific">Paraphaeosphaeria minitans</name>
    <dbReference type="NCBI Taxonomy" id="565426"/>
    <lineage>
        <taxon>Eukaryota</taxon>
        <taxon>Fungi</taxon>
        <taxon>Dikarya</taxon>
        <taxon>Ascomycota</taxon>
        <taxon>Pezizomycotina</taxon>
        <taxon>Dothideomycetes</taxon>
        <taxon>Pleosporomycetidae</taxon>
        <taxon>Pleosporales</taxon>
        <taxon>Massarineae</taxon>
        <taxon>Didymosphaeriaceae</taxon>
        <taxon>Paraphaeosphaeria</taxon>
    </lineage>
</organism>
<protein>
    <submittedName>
        <fullName evidence="1">Uncharacterized protein</fullName>
    </submittedName>
</protein>
<dbReference type="EMBL" id="WJXW01000004">
    <property type="protein sequence ID" value="KAF9737001.1"/>
    <property type="molecule type" value="Genomic_DNA"/>
</dbReference>
<dbReference type="Proteomes" id="UP000756921">
    <property type="component" value="Unassembled WGS sequence"/>
</dbReference>